<protein>
    <submittedName>
        <fullName evidence="1">Uncharacterized protein</fullName>
    </submittedName>
</protein>
<keyword evidence="2" id="KW-1185">Reference proteome</keyword>
<dbReference type="EMBL" id="FZMP01000124">
    <property type="protein sequence ID" value="SNQ60928.1"/>
    <property type="molecule type" value="Genomic_DNA"/>
</dbReference>
<accession>A0A284VNX5</accession>
<gene>
    <name evidence="1" type="ORF">MNV_210035</name>
</gene>
<dbReference type="RefSeq" id="WP_096205479.1">
    <property type="nucleotide sequence ID" value="NZ_FZMP01000124.1"/>
</dbReference>
<sequence>MAKEFIREIKGHKYKYLTYWDKAEKISKQKYLGIVNVEKTKNVKTPTEKEIAEVLMKIEGGLIERKHLEKWVKRLKNQENMNMLKNLFVE</sequence>
<dbReference type="Proteomes" id="UP000218615">
    <property type="component" value="Unassembled WGS sequence"/>
</dbReference>
<reference evidence="2" key="1">
    <citation type="submission" date="2017-06" db="EMBL/GenBank/DDBJ databases">
        <authorList>
            <person name="Cremers G."/>
        </authorList>
    </citation>
    <scope>NUCLEOTIDE SEQUENCE [LARGE SCALE GENOMIC DNA]</scope>
</reference>
<name>A0A284VNX5_9EURY</name>
<dbReference type="AlphaFoldDB" id="A0A284VNX5"/>
<dbReference type="OrthoDB" id="145481at2157"/>
<evidence type="ECO:0000313" key="2">
    <source>
        <dbReference type="Proteomes" id="UP000218615"/>
    </source>
</evidence>
<proteinExistence type="predicted"/>
<dbReference type="STRING" id="1392998.ANME2D_00691"/>
<evidence type="ECO:0000313" key="1">
    <source>
        <dbReference type="EMBL" id="SNQ60928.1"/>
    </source>
</evidence>
<organism evidence="1 2">
    <name type="scientific">Candidatus Methanoperedens nitratireducens</name>
    <dbReference type="NCBI Taxonomy" id="1392998"/>
    <lineage>
        <taxon>Archaea</taxon>
        <taxon>Methanobacteriati</taxon>
        <taxon>Methanobacteriota</taxon>
        <taxon>Stenosarchaea group</taxon>
        <taxon>Methanomicrobia</taxon>
        <taxon>Methanosarcinales</taxon>
        <taxon>ANME-2 cluster</taxon>
        <taxon>Candidatus Methanoperedentaceae</taxon>
        <taxon>Candidatus Methanoperedens</taxon>
    </lineage>
</organism>